<keyword evidence="3" id="KW-1185">Reference proteome</keyword>
<evidence type="ECO:0000313" key="2">
    <source>
        <dbReference type="EMBL" id="EXJ10148.1"/>
    </source>
</evidence>
<dbReference type="Gene3D" id="3.10.180.10">
    <property type="entry name" value="2,3-Dihydroxybiphenyl 1,2-Dioxygenase, domain 1"/>
    <property type="match status" value="1"/>
</dbReference>
<dbReference type="PROSITE" id="PS51819">
    <property type="entry name" value="VOC"/>
    <property type="match status" value="1"/>
</dbReference>
<dbReference type="RefSeq" id="WP_051514526.1">
    <property type="nucleotide sequence ID" value="NZ_AONB01000016.1"/>
</dbReference>
<evidence type="ECO:0000259" key="1">
    <source>
        <dbReference type="PROSITE" id="PS51819"/>
    </source>
</evidence>
<keyword evidence="2" id="KW-0223">Dioxygenase</keyword>
<comment type="caution">
    <text evidence="2">The sequence shown here is derived from an EMBL/GenBank/DDBJ whole genome shotgun (WGS) entry which is preliminary data.</text>
</comment>
<feature type="domain" description="VOC" evidence="1">
    <location>
        <begin position="15"/>
        <end position="132"/>
    </location>
</feature>
<reference evidence="2 3" key="2">
    <citation type="journal article" date="2015" name="Syst. Appl. Microbiol.">
        <title>Nitrincola nitratireducens sp. nov. isolated from a haloalkaline crater lake.</title>
        <authorList>
            <person name="Singh A."/>
            <person name="Vaidya B."/>
            <person name="Tanuku N.R."/>
            <person name="Pinnaka A.K."/>
        </authorList>
    </citation>
    <scope>NUCLEOTIDE SEQUENCE [LARGE SCALE GENOMIC DNA]</scope>
    <source>
        <strain evidence="2 3">AK23</strain>
    </source>
</reference>
<keyword evidence="2" id="KW-0560">Oxidoreductase</keyword>
<dbReference type="InterPro" id="IPR029068">
    <property type="entry name" value="Glyas_Bleomycin-R_OHBP_Dase"/>
</dbReference>
<dbReference type="Proteomes" id="UP000019464">
    <property type="component" value="Unassembled WGS sequence"/>
</dbReference>
<dbReference type="EMBL" id="AONB01000016">
    <property type="protein sequence ID" value="EXJ10148.1"/>
    <property type="molecule type" value="Genomic_DNA"/>
</dbReference>
<protein>
    <submittedName>
        <fullName evidence="2">4-hydroxyphenylpyruvate dioxygenase</fullName>
        <ecNumber evidence="2">1.13.11.27</ecNumber>
    </submittedName>
</protein>
<keyword evidence="2" id="KW-0670">Pyruvate</keyword>
<evidence type="ECO:0000313" key="3">
    <source>
        <dbReference type="Proteomes" id="UP000019464"/>
    </source>
</evidence>
<dbReference type="GO" id="GO:0003868">
    <property type="term" value="F:4-hydroxyphenylpyruvate dioxygenase activity"/>
    <property type="evidence" value="ECO:0007669"/>
    <property type="project" value="UniProtKB-EC"/>
</dbReference>
<dbReference type="STRING" id="1229521.D791_02917"/>
<dbReference type="OrthoDB" id="9780241at2"/>
<name>W9USE2_9GAMM</name>
<dbReference type="AlphaFoldDB" id="W9USE2"/>
<dbReference type="Pfam" id="PF14696">
    <property type="entry name" value="Glyoxalase_5"/>
    <property type="match status" value="1"/>
</dbReference>
<dbReference type="InterPro" id="IPR037523">
    <property type="entry name" value="VOC_core"/>
</dbReference>
<organism evidence="2 3">
    <name type="scientific">Nitrincola nitratireducens</name>
    <dbReference type="NCBI Taxonomy" id="1229521"/>
    <lineage>
        <taxon>Bacteria</taxon>
        <taxon>Pseudomonadati</taxon>
        <taxon>Pseudomonadota</taxon>
        <taxon>Gammaproteobacteria</taxon>
        <taxon>Oceanospirillales</taxon>
        <taxon>Oceanospirillaceae</taxon>
        <taxon>Nitrincola</taxon>
    </lineage>
</organism>
<sequence length="246" mass="27697">MSSDKTDTSDFEILGIEFIELLANELNEVQTFLEDYGFSLIAQHRRKRVYLFKQGAINIIVNCADDSIAKAYLEETGISIYAICLKCSDAIKCHTELLKRGGWNCTSRSGPMELNIPGIEGVGGTQIYLVDQLREDVSIYEIDFKMLDSPKMQPERLSHIDHLSIKIEEGRLPAWMAFFKNLLGFESLNESTLRIPGKQGVELSLAENTDNSQSEYFDEIGFKACEEHTSVTPSRPSNLAVNFKVI</sequence>
<accession>W9USE2</accession>
<dbReference type="SUPFAM" id="SSF54593">
    <property type="entry name" value="Glyoxalase/Bleomycin resistance protein/Dihydroxybiphenyl dioxygenase"/>
    <property type="match status" value="2"/>
</dbReference>
<gene>
    <name evidence="2" type="primary">hpd_2</name>
    <name evidence="2" type="ORF">D791_02917</name>
</gene>
<dbReference type="EC" id="1.13.11.27" evidence="2"/>
<proteinExistence type="predicted"/>
<reference evidence="3" key="1">
    <citation type="submission" date="2012-11" db="EMBL/GenBank/DDBJ databases">
        <authorList>
            <person name="Singh A."/>
            <person name="Pinnaka A.K."/>
            <person name="Vaidya B."/>
        </authorList>
    </citation>
    <scope>NUCLEOTIDE SEQUENCE [LARGE SCALE GENOMIC DNA]</scope>
    <source>
        <strain evidence="3">AK23</strain>
    </source>
</reference>